<sequence>MASEKGVDFLGKQNANFFKLKNITLMRRLNRLVFIMLLTFTMGLKSYSQKNNVLNPSDFKHYIDDFNRNDNELYKQFITNDSVWKFLKSNIPFFECPDKNIELTYYFRWWTYRKHIQKTPTGYVITEFLPKVSWSEKYNTIASASALHFYEGRWLKSKEYLNGYANFWFTEGNPRMYSFWVANSLLEYYKVTNDLSIIGLLPQLVKNYKVWEIGWVKKGHFIGKNKDGLFSTFDDRDGMEMQIGGSGERPTINSYMYAEAKAISEFAMLVGNKKLVKEFVAKADSLKVLVNTQLWDEKAKFYKTRSEKDGQFVDVRELQGYTPWYVNLPPENKGYEKAWELITTNNGFNAPYGLTTAEQIHPKFTISYAGHECQWNGPVWPMATSITLKALSNVINNYNQNTVTKHDYYDQFIKYSNSHRIVLDKGKILPWIDEDMNPYTGDWISRTRLKNWENGTWSEEKGGVERGKDYNHSSYCDLLISDLIGLKPQINNSVIINPLLPEASWDWFCLDNVYYKGKTLTILFDRYGTKYNKGVGLMLYVDGVLMGQKDKIEKMKVELD</sequence>
<dbReference type="InterPro" id="IPR008928">
    <property type="entry name" value="6-hairpin_glycosidase_sf"/>
</dbReference>
<dbReference type="InterPro" id="IPR005194">
    <property type="entry name" value="Glyco_hydro_65_C"/>
</dbReference>
<dbReference type="Pfam" id="PF22422">
    <property type="entry name" value="MGH1-like_GH"/>
    <property type="match status" value="1"/>
</dbReference>
<dbReference type="SUPFAM" id="SSF48208">
    <property type="entry name" value="Six-hairpin glycosidases"/>
    <property type="match status" value="1"/>
</dbReference>
<protein>
    <recommendedName>
        <fullName evidence="5">Trehalase</fullName>
    </recommendedName>
</protein>
<dbReference type="AlphaFoldDB" id="A0A511CC97"/>
<name>A0A511CC97_9FLAO</name>
<organism evidence="3 4">
    <name type="scientific">Flavobacterium glycines</name>
    <dbReference type="NCBI Taxonomy" id="551990"/>
    <lineage>
        <taxon>Bacteria</taxon>
        <taxon>Pseudomonadati</taxon>
        <taxon>Bacteroidota</taxon>
        <taxon>Flavobacteriia</taxon>
        <taxon>Flavobacteriales</taxon>
        <taxon>Flavobacteriaceae</taxon>
        <taxon>Flavobacterium</taxon>
    </lineage>
</organism>
<dbReference type="EMBL" id="BJVF01000001">
    <property type="protein sequence ID" value="GEL10296.1"/>
    <property type="molecule type" value="Genomic_DNA"/>
</dbReference>
<evidence type="ECO:0008006" key="5">
    <source>
        <dbReference type="Google" id="ProtNLM"/>
    </source>
</evidence>
<dbReference type="Proteomes" id="UP000321579">
    <property type="component" value="Unassembled WGS sequence"/>
</dbReference>
<evidence type="ECO:0000259" key="1">
    <source>
        <dbReference type="Pfam" id="PF03633"/>
    </source>
</evidence>
<dbReference type="Gene3D" id="1.50.10.10">
    <property type="match status" value="1"/>
</dbReference>
<dbReference type="InterPro" id="IPR012341">
    <property type="entry name" value="6hp_glycosidase-like_sf"/>
</dbReference>
<comment type="caution">
    <text evidence="3">The sequence shown here is derived from an EMBL/GenBank/DDBJ whole genome shotgun (WGS) entry which is preliminary data.</text>
</comment>
<proteinExistence type="predicted"/>
<evidence type="ECO:0000313" key="3">
    <source>
        <dbReference type="EMBL" id="GEL10296.1"/>
    </source>
</evidence>
<accession>A0A511CC97</accession>
<feature type="domain" description="Mannosylglycerate hydrolase MGH1-like glycoside hydrolase" evidence="2">
    <location>
        <begin position="137"/>
        <end position="473"/>
    </location>
</feature>
<feature type="domain" description="Glycoside hydrolase family 65 C-terminal" evidence="1">
    <location>
        <begin position="492"/>
        <end position="538"/>
    </location>
</feature>
<evidence type="ECO:0000259" key="2">
    <source>
        <dbReference type="Pfam" id="PF22422"/>
    </source>
</evidence>
<evidence type="ECO:0000313" key="4">
    <source>
        <dbReference type="Proteomes" id="UP000321579"/>
    </source>
</evidence>
<gene>
    <name evidence="3" type="ORF">FGL01_10350</name>
</gene>
<dbReference type="RefSeq" id="WP_217635883.1">
    <property type="nucleotide sequence ID" value="NZ_BJVF01000001.1"/>
</dbReference>
<dbReference type="InterPro" id="IPR054491">
    <property type="entry name" value="MGH1-like_GH"/>
</dbReference>
<dbReference type="GO" id="GO:0005975">
    <property type="term" value="P:carbohydrate metabolic process"/>
    <property type="evidence" value="ECO:0007669"/>
    <property type="project" value="InterPro"/>
</dbReference>
<reference evidence="3 4" key="1">
    <citation type="submission" date="2019-07" db="EMBL/GenBank/DDBJ databases">
        <title>Whole genome shotgun sequence of Flavobacterium glycines NBRC 105008.</title>
        <authorList>
            <person name="Hosoyama A."/>
            <person name="Uohara A."/>
            <person name="Ohji S."/>
            <person name="Ichikawa N."/>
        </authorList>
    </citation>
    <scope>NUCLEOTIDE SEQUENCE [LARGE SCALE GENOMIC DNA]</scope>
    <source>
        <strain evidence="3 4">NBRC 105008</strain>
    </source>
</reference>
<dbReference type="Pfam" id="PF03633">
    <property type="entry name" value="Glyco_hydro_65C"/>
    <property type="match status" value="1"/>
</dbReference>